<proteinExistence type="predicted"/>
<feature type="transmembrane region" description="Helical" evidence="2">
    <location>
        <begin position="179"/>
        <end position="197"/>
    </location>
</feature>
<dbReference type="EMBL" id="CP068570">
    <property type="protein sequence ID" value="QQZ49338.1"/>
    <property type="molecule type" value="Genomic_DNA"/>
</dbReference>
<dbReference type="AlphaFoldDB" id="A0A974S892"/>
<reference evidence="3" key="1">
    <citation type="submission" date="2021-01" db="EMBL/GenBank/DDBJ databases">
        <title>Genome sequence of Phenylobacterium sp. 20VBR1 isolated from a valley glaceir, Ny-Alesund, Svalbard.</title>
        <authorList>
            <person name="Thomas F.A."/>
            <person name="Krishnan K.P."/>
            <person name="Sinha R.K."/>
        </authorList>
    </citation>
    <scope>NUCLEOTIDE SEQUENCE</scope>
    <source>
        <strain evidence="3">20VBR1</strain>
    </source>
</reference>
<protein>
    <submittedName>
        <fullName evidence="3">Uncharacterized protein</fullName>
    </submittedName>
</protein>
<feature type="transmembrane region" description="Helical" evidence="2">
    <location>
        <begin position="103"/>
        <end position="122"/>
    </location>
</feature>
<keyword evidence="2" id="KW-0812">Transmembrane</keyword>
<keyword evidence="2" id="KW-1133">Transmembrane helix</keyword>
<accession>A0A974S892</accession>
<feature type="transmembrane region" description="Helical" evidence="2">
    <location>
        <begin position="142"/>
        <end position="158"/>
    </location>
</feature>
<evidence type="ECO:0000256" key="1">
    <source>
        <dbReference type="SAM" id="MobiDB-lite"/>
    </source>
</evidence>
<keyword evidence="2" id="KW-0472">Membrane</keyword>
<sequence>MPDYAVYRTKDRVLAHCADDPVREAKQRSILATLGPLRGEINGLIDGWRTGRSDADKAKAHGFERRVADALVLALEDDEASAKALLENVKLDIHEERVSRARFQYLLVASMALAFGLVVIFVMTSDWYRASVHAFEHKTDPLWLAAGAGAVGAFFSIATGIRNRTVLPDLRVVDNSADAVLRIVIGLIAATILIFLLQSGVVATPTFGNRTIDIEAAAPAVYSWAMVVVVAFTAGFLERLVPDLLANTAVATLRPATPTSAPVVPATKIVPAAPAGETAPEAPDEDADNCFDRHQADDETPDEDLPPARGGVATV</sequence>
<gene>
    <name evidence="3" type="ORF">JKL49_20115</name>
</gene>
<evidence type="ECO:0000313" key="3">
    <source>
        <dbReference type="EMBL" id="QQZ49338.1"/>
    </source>
</evidence>
<name>A0A974S892_9CAUL</name>
<organism evidence="3">
    <name type="scientific">Phenylobacterium glaciei</name>
    <dbReference type="NCBI Taxonomy" id="2803784"/>
    <lineage>
        <taxon>Bacteria</taxon>
        <taxon>Pseudomonadati</taxon>
        <taxon>Pseudomonadota</taxon>
        <taxon>Alphaproteobacteria</taxon>
        <taxon>Caulobacterales</taxon>
        <taxon>Caulobacteraceae</taxon>
        <taxon>Phenylobacterium</taxon>
    </lineage>
</organism>
<evidence type="ECO:0000256" key="2">
    <source>
        <dbReference type="SAM" id="Phobius"/>
    </source>
</evidence>
<feature type="transmembrane region" description="Helical" evidence="2">
    <location>
        <begin position="217"/>
        <end position="237"/>
    </location>
</feature>
<feature type="region of interest" description="Disordered" evidence="1">
    <location>
        <begin position="274"/>
        <end position="315"/>
    </location>
</feature>